<dbReference type="Pfam" id="PF06245">
    <property type="entry name" value="DUF1015"/>
    <property type="match status" value="1"/>
</dbReference>
<accession>A0A484HCH6</accession>
<dbReference type="PIRSF" id="PIRSF033563">
    <property type="entry name" value="UCP033563"/>
    <property type="match status" value="1"/>
</dbReference>
<dbReference type="AlphaFoldDB" id="A0A484HCH6"/>
<gene>
    <name evidence="1" type="ORF">RIEGSTA812A_PEG_985</name>
</gene>
<proteinExistence type="predicted"/>
<organism evidence="1">
    <name type="scientific">invertebrate metagenome</name>
    <dbReference type="NCBI Taxonomy" id="1711999"/>
    <lineage>
        <taxon>unclassified sequences</taxon>
        <taxon>metagenomes</taxon>
        <taxon>organismal metagenomes</taxon>
    </lineage>
</organism>
<name>A0A484HCH6_9ZZZZ</name>
<evidence type="ECO:0008006" key="2">
    <source>
        <dbReference type="Google" id="ProtNLM"/>
    </source>
</evidence>
<sequence>MVNSAACSGVSVSCGGIVFPQDRWHDRLANGGVDPVTLDLPLLRPFAALRPTPAYAAAVVAPPYDVLTSEEARQQVIGKPYSFLHVSKAEIDLPQGTERYAPAVYAKAAENLHNFVSRGVLVQECKPCFYIYRLKTATHTQTGIAGAAAVNAYEAGRIRRHELTRPDKESDRVCQIEAVDAHTGPVLAAYHPVPMVTDLVERITTTRPLLAVSDPDGVDHILWRVSQEADIAVLLAAFATMPALYIADGHHRSAAAARVAAARRALNPCHRGDEMYNSFLLVSFPTEELVILHYNRVVCDLNGLNRDTFLARVAESCTIVPCAQPTERTTRGEVRLYLPGQWYRLVWHSTLEETADPVAQLDVTRLTDIIFSPVLGLTNLRQDRRIDFVSGVRGFSALEQRVDSGEMAVAFVTHPPTIKELIAVTDTGQSMPPKSTWFEPKLADGLLSLPLG</sequence>
<evidence type="ECO:0000313" key="1">
    <source>
        <dbReference type="EMBL" id="VBB69512.1"/>
    </source>
</evidence>
<reference evidence="1" key="1">
    <citation type="submission" date="2018-10" db="EMBL/GenBank/DDBJ databases">
        <authorList>
            <person name="Gruber-Vodicka H."/>
            <person name="Jaeckle O."/>
        </authorList>
    </citation>
    <scope>NUCLEOTIDE SEQUENCE</scope>
</reference>
<protein>
    <recommendedName>
        <fullName evidence="2">HTH domain of SpoOJ/ParA/ParB/repB family, involved in chromosome partitioning</fullName>
    </recommendedName>
</protein>
<dbReference type="EMBL" id="LR026963">
    <property type="protein sequence ID" value="VBB69512.1"/>
    <property type="molecule type" value="Genomic_DNA"/>
</dbReference>
<dbReference type="PANTHER" id="PTHR36454:SF1">
    <property type="entry name" value="DUF1015 DOMAIN-CONTAINING PROTEIN"/>
    <property type="match status" value="1"/>
</dbReference>
<dbReference type="InterPro" id="IPR008323">
    <property type="entry name" value="UCP033563"/>
</dbReference>
<dbReference type="PANTHER" id="PTHR36454">
    <property type="entry name" value="LMO2823 PROTEIN"/>
    <property type="match status" value="1"/>
</dbReference>